<feature type="transmembrane region" description="Helical" evidence="1">
    <location>
        <begin position="41"/>
        <end position="64"/>
    </location>
</feature>
<dbReference type="HOGENOM" id="CLU_093776_0_1_11"/>
<feature type="transmembrane region" description="Helical" evidence="1">
    <location>
        <begin position="110"/>
        <end position="130"/>
    </location>
</feature>
<evidence type="ECO:0000313" key="3">
    <source>
        <dbReference type="Proteomes" id="UP000002213"/>
    </source>
</evidence>
<feature type="transmembrane region" description="Helical" evidence="1">
    <location>
        <begin position="142"/>
        <end position="162"/>
    </location>
</feature>
<dbReference type="EMBL" id="CP001630">
    <property type="protein sequence ID" value="ACU37632.1"/>
    <property type="molecule type" value="Genomic_DNA"/>
</dbReference>
<evidence type="ECO:0000313" key="2">
    <source>
        <dbReference type="EMBL" id="ACU37632.1"/>
    </source>
</evidence>
<keyword evidence="1" id="KW-0812">Transmembrane</keyword>
<keyword evidence="1" id="KW-1133">Transmembrane helix</keyword>
<sequence>MQLASPTPLRRFAKLVTEVLAPWVWVVWLPAAIGWSATGTAFGALVWGAVVAVFGAVIPMAVIVHGARRGRWDNHHVTRREDRLVPLLTCVGSVGVGIAVLALAGAPHEMVALAAAMVSTLVVTTAITLAPGGRGWKISVHSGVAFGAIAILAIQSGPWWALLWAASALVAWSRVELGDHTTGQVCGGAVLGVLGGGGIYSAGLVLLG</sequence>
<dbReference type="RefSeq" id="WP_015802519.1">
    <property type="nucleotide sequence ID" value="NC_013093.1"/>
</dbReference>
<dbReference type="AlphaFoldDB" id="C6WD13"/>
<gene>
    <name evidence="2" type="ordered locus">Amir_3749</name>
</gene>
<protein>
    <recommendedName>
        <fullName evidence="4">Phosphoesterase PA-phosphatase related</fullName>
    </recommendedName>
</protein>
<dbReference type="InterPro" id="IPR036938">
    <property type="entry name" value="PAP2/HPO_sf"/>
</dbReference>
<dbReference type="Proteomes" id="UP000002213">
    <property type="component" value="Chromosome"/>
</dbReference>
<name>C6WD13_ACTMD</name>
<accession>C6WD13</accession>
<dbReference type="Gene3D" id="1.20.144.10">
    <property type="entry name" value="Phosphatidic acid phosphatase type 2/haloperoxidase"/>
    <property type="match status" value="1"/>
</dbReference>
<feature type="transmembrane region" description="Helical" evidence="1">
    <location>
        <begin position="182"/>
        <end position="207"/>
    </location>
</feature>
<dbReference type="STRING" id="446462.Amir_3749"/>
<feature type="transmembrane region" description="Helical" evidence="1">
    <location>
        <begin position="12"/>
        <end position="35"/>
    </location>
</feature>
<evidence type="ECO:0000256" key="1">
    <source>
        <dbReference type="SAM" id="Phobius"/>
    </source>
</evidence>
<reference evidence="2 3" key="1">
    <citation type="journal article" date="2009" name="Stand. Genomic Sci.">
        <title>Complete genome sequence of Actinosynnema mirum type strain (101).</title>
        <authorList>
            <person name="Land M."/>
            <person name="Lapidus A."/>
            <person name="Mayilraj S."/>
            <person name="Chen F."/>
            <person name="Copeland A."/>
            <person name="Del Rio T.G."/>
            <person name="Nolan M."/>
            <person name="Lucas S."/>
            <person name="Tice H."/>
            <person name="Cheng J.F."/>
            <person name="Chertkov O."/>
            <person name="Bruce D."/>
            <person name="Goodwin L."/>
            <person name="Pitluck S."/>
            <person name="Rohde M."/>
            <person name="Goker M."/>
            <person name="Pati A."/>
            <person name="Ivanova N."/>
            <person name="Mavromatis K."/>
            <person name="Chen A."/>
            <person name="Palaniappan K."/>
            <person name="Hauser L."/>
            <person name="Chang Y.J."/>
            <person name="Jeffries C.C."/>
            <person name="Brettin T."/>
            <person name="Detter J.C."/>
            <person name="Han C."/>
            <person name="Chain P."/>
            <person name="Tindall B.J."/>
            <person name="Bristow J."/>
            <person name="Eisen J.A."/>
            <person name="Markowitz V."/>
            <person name="Hugenholtz P."/>
            <person name="Kyrpides N.C."/>
            <person name="Klenk H.P."/>
        </authorList>
    </citation>
    <scope>NUCLEOTIDE SEQUENCE [LARGE SCALE GENOMIC DNA]</scope>
    <source>
        <strain evidence="3">ATCC 29888 / DSM 43827 / JCM 3225 / NBRC 14064 / NCIMB 13271 / NRRL B-12336 / IMRU 3971 / 101</strain>
    </source>
</reference>
<keyword evidence="1" id="KW-0472">Membrane</keyword>
<feature type="transmembrane region" description="Helical" evidence="1">
    <location>
        <begin position="84"/>
        <end position="104"/>
    </location>
</feature>
<organism evidence="2 3">
    <name type="scientific">Actinosynnema mirum (strain ATCC 29888 / DSM 43827 / JCM 3225 / NBRC 14064 / NCIMB 13271 / NRRL B-12336 / IMRU 3971 / 101)</name>
    <dbReference type="NCBI Taxonomy" id="446462"/>
    <lineage>
        <taxon>Bacteria</taxon>
        <taxon>Bacillati</taxon>
        <taxon>Actinomycetota</taxon>
        <taxon>Actinomycetes</taxon>
        <taxon>Pseudonocardiales</taxon>
        <taxon>Pseudonocardiaceae</taxon>
        <taxon>Actinosynnema</taxon>
    </lineage>
</organism>
<dbReference type="eggNOG" id="COG0671">
    <property type="taxonomic scope" value="Bacteria"/>
</dbReference>
<dbReference type="SUPFAM" id="SSF48317">
    <property type="entry name" value="Acid phosphatase/Vanadium-dependent haloperoxidase"/>
    <property type="match status" value="1"/>
</dbReference>
<dbReference type="KEGG" id="ami:Amir_3749"/>
<proteinExistence type="predicted"/>
<keyword evidence="3" id="KW-1185">Reference proteome</keyword>
<evidence type="ECO:0008006" key="4">
    <source>
        <dbReference type="Google" id="ProtNLM"/>
    </source>
</evidence>